<name>A0A9P9F5A2_9HYPO</name>
<dbReference type="OrthoDB" id="2156052at2759"/>
<dbReference type="EMBL" id="JAGMUV010000006">
    <property type="protein sequence ID" value="KAH7152558.1"/>
    <property type="molecule type" value="Genomic_DNA"/>
</dbReference>
<evidence type="ECO:0000313" key="3">
    <source>
        <dbReference type="Proteomes" id="UP000738349"/>
    </source>
</evidence>
<sequence length="176" mass="20425">MRSIMPYWNKSTVVSGRSSAEARMLWWNLTDLEIRKRFTERSFLSFGGVPRNVQHVIVSCWLEERLIRKTDSLNSISKSCMKFSTLVITMPNLDVMDDDETGLHRTAAAQVFAFILQALRARPPSALRHDEADRLGTWAVEYDDILRNIPATERKRQEPRASPYNPQRWKAFKQSP</sequence>
<protein>
    <submittedName>
        <fullName evidence="2">Uncharacterized protein</fullName>
    </submittedName>
</protein>
<evidence type="ECO:0000256" key="1">
    <source>
        <dbReference type="SAM" id="MobiDB-lite"/>
    </source>
</evidence>
<feature type="region of interest" description="Disordered" evidence="1">
    <location>
        <begin position="152"/>
        <end position="176"/>
    </location>
</feature>
<evidence type="ECO:0000313" key="2">
    <source>
        <dbReference type="EMBL" id="KAH7152558.1"/>
    </source>
</evidence>
<dbReference type="AlphaFoldDB" id="A0A9P9F5A2"/>
<accession>A0A9P9F5A2</accession>
<reference evidence="2" key="1">
    <citation type="journal article" date="2021" name="Nat. Commun.">
        <title>Genetic determinants of endophytism in the Arabidopsis root mycobiome.</title>
        <authorList>
            <person name="Mesny F."/>
            <person name="Miyauchi S."/>
            <person name="Thiergart T."/>
            <person name="Pickel B."/>
            <person name="Atanasova L."/>
            <person name="Karlsson M."/>
            <person name="Huettel B."/>
            <person name="Barry K.W."/>
            <person name="Haridas S."/>
            <person name="Chen C."/>
            <person name="Bauer D."/>
            <person name="Andreopoulos W."/>
            <person name="Pangilinan J."/>
            <person name="LaButti K."/>
            <person name="Riley R."/>
            <person name="Lipzen A."/>
            <person name="Clum A."/>
            <person name="Drula E."/>
            <person name="Henrissat B."/>
            <person name="Kohler A."/>
            <person name="Grigoriev I.V."/>
            <person name="Martin F.M."/>
            <person name="Hacquard S."/>
        </authorList>
    </citation>
    <scope>NUCLEOTIDE SEQUENCE</scope>
    <source>
        <strain evidence="2">MPI-CAGE-AT-0147</strain>
    </source>
</reference>
<comment type="caution">
    <text evidence="2">The sequence shown here is derived from an EMBL/GenBank/DDBJ whole genome shotgun (WGS) entry which is preliminary data.</text>
</comment>
<keyword evidence="3" id="KW-1185">Reference proteome</keyword>
<proteinExistence type="predicted"/>
<organism evidence="2 3">
    <name type="scientific">Dactylonectria macrodidyma</name>
    <dbReference type="NCBI Taxonomy" id="307937"/>
    <lineage>
        <taxon>Eukaryota</taxon>
        <taxon>Fungi</taxon>
        <taxon>Dikarya</taxon>
        <taxon>Ascomycota</taxon>
        <taxon>Pezizomycotina</taxon>
        <taxon>Sordariomycetes</taxon>
        <taxon>Hypocreomycetidae</taxon>
        <taxon>Hypocreales</taxon>
        <taxon>Nectriaceae</taxon>
        <taxon>Dactylonectria</taxon>
    </lineage>
</organism>
<dbReference type="Proteomes" id="UP000738349">
    <property type="component" value="Unassembled WGS sequence"/>
</dbReference>
<gene>
    <name evidence="2" type="ORF">EDB81DRAFT_945583</name>
</gene>